<reference evidence="7 8" key="1">
    <citation type="journal article" date="2024" name="Science">
        <title>Giant polyketide synthase enzymes in the biosynthesis of giant marine polyether toxins.</title>
        <authorList>
            <person name="Fallon T.R."/>
            <person name="Shende V.V."/>
            <person name="Wierzbicki I.H."/>
            <person name="Pendleton A.L."/>
            <person name="Watervoot N.F."/>
            <person name="Auber R.P."/>
            <person name="Gonzalez D.J."/>
            <person name="Wisecaver J.H."/>
            <person name="Moore B.S."/>
        </authorList>
    </citation>
    <scope>NUCLEOTIDE SEQUENCE [LARGE SCALE GENOMIC DNA]</scope>
    <source>
        <strain evidence="7 8">12B1</strain>
    </source>
</reference>
<dbReference type="GO" id="GO:0008154">
    <property type="term" value="P:actin polymerization or depolymerization"/>
    <property type="evidence" value="ECO:0007669"/>
    <property type="project" value="TreeGrafter"/>
</dbReference>
<dbReference type="Pfam" id="PF00626">
    <property type="entry name" value="Gelsolin"/>
    <property type="match status" value="5"/>
</dbReference>
<keyword evidence="2" id="KW-0117">Actin capping</keyword>
<dbReference type="FunFam" id="3.40.20.10:FF:000005">
    <property type="entry name" value="Gelsolin"/>
    <property type="match status" value="1"/>
</dbReference>
<dbReference type="Gene3D" id="3.40.20.10">
    <property type="entry name" value="Severin"/>
    <property type="match status" value="6"/>
</dbReference>
<organism evidence="7 8">
    <name type="scientific">Prymnesium parvum</name>
    <name type="common">Toxic golden alga</name>
    <dbReference type="NCBI Taxonomy" id="97485"/>
    <lineage>
        <taxon>Eukaryota</taxon>
        <taxon>Haptista</taxon>
        <taxon>Haptophyta</taxon>
        <taxon>Prymnesiophyceae</taxon>
        <taxon>Prymnesiales</taxon>
        <taxon>Prymnesiaceae</taxon>
        <taxon>Prymnesium</taxon>
    </lineage>
</organism>
<dbReference type="GO" id="GO:0051015">
    <property type="term" value="F:actin filament binding"/>
    <property type="evidence" value="ECO:0007669"/>
    <property type="project" value="InterPro"/>
</dbReference>
<feature type="region of interest" description="Disordered" evidence="5">
    <location>
        <begin position="873"/>
        <end position="906"/>
    </location>
</feature>
<dbReference type="PROSITE" id="PS51089">
    <property type="entry name" value="HP"/>
    <property type="match status" value="1"/>
</dbReference>
<feature type="compositionally biased region" description="Low complexity" evidence="5">
    <location>
        <begin position="1131"/>
        <end position="1140"/>
    </location>
</feature>
<dbReference type="GO" id="GO:0005546">
    <property type="term" value="F:phosphatidylinositol-4,5-bisphosphate binding"/>
    <property type="evidence" value="ECO:0007669"/>
    <property type="project" value="TreeGrafter"/>
</dbReference>
<dbReference type="GO" id="GO:0005737">
    <property type="term" value="C:cytoplasm"/>
    <property type="evidence" value="ECO:0007669"/>
    <property type="project" value="TreeGrafter"/>
</dbReference>
<dbReference type="PANTHER" id="PTHR11977">
    <property type="entry name" value="VILLIN"/>
    <property type="match status" value="1"/>
</dbReference>
<dbReference type="SUPFAM" id="SSF55753">
    <property type="entry name" value="Actin depolymerizing proteins"/>
    <property type="match status" value="6"/>
</dbReference>
<dbReference type="Gene3D" id="1.10.950.10">
    <property type="entry name" value="Villin headpiece domain"/>
    <property type="match status" value="1"/>
</dbReference>
<dbReference type="PRINTS" id="PR00597">
    <property type="entry name" value="GELSOLIN"/>
</dbReference>
<evidence type="ECO:0000313" key="8">
    <source>
        <dbReference type="Proteomes" id="UP001515480"/>
    </source>
</evidence>
<keyword evidence="3" id="KW-0677">Repeat</keyword>
<dbReference type="SMART" id="SM00153">
    <property type="entry name" value="VHP"/>
    <property type="match status" value="1"/>
</dbReference>
<dbReference type="EMBL" id="JBGBPQ010000017">
    <property type="protein sequence ID" value="KAL1507774.1"/>
    <property type="molecule type" value="Genomic_DNA"/>
</dbReference>
<feature type="domain" description="HP" evidence="6">
    <location>
        <begin position="1213"/>
        <end position="1276"/>
    </location>
</feature>
<dbReference type="Proteomes" id="UP001515480">
    <property type="component" value="Unassembled WGS sequence"/>
</dbReference>
<dbReference type="GO" id="GO:0051014">
    <property type="term" value="P:actin filament severing"/>
    <property type="evidence" value="ECO:0007669"/>
    <property type="project" value="TreeGrafter"/>
</dbReference>
<feature type="compositionally biased region" description="Basic and acidic residues" evidence="5">
    <location>
        <begin position="1050"/>
        <end position="1066"/>
    </location>
</feature>
<dbReference type="AlphaFoldDB" id="A0AB34IWZ0"/>
<dbReference type="CDD" id="cd11292">
    <property type="entry name" value="gelsolin_S3_like"/>
    <property type="match status" value="1"/>
</dbReference>
<evidence type="ECO:0000256" key="3">
    <source>
        <dbReference type="ARBA" id="ARBA00022737"/>
    </source>
</evidence>
<dbReference type="Pfam" id="PF02209">
    <property type="entry name" value="VHP"/>
    <property type="match status" value="1"/>
</dbReference>
<feature type="region of interest" description="Disordered" evidence="5">
    <location>
        <begin position="1050"/>
        <end position="1156"/>
    </location>
</feature>
<sequence length="1276" mass="139315">MVEGHELQPEFAGTPPQAARYGPQDSTAPAAACAGAGKEPGLLVWRMEALVPTPVSPKHHGRFYSGDAYILLHTKKVSSKLTHDIYFWLGEASSIDEQGSASILAVELDNSLGGAAVQHREVQGHETAGFLAALPGGRIEYMAGGVKSGFHHVQQAEYPTRLLRVKGRRHARVNQVALSAASLNNGDVFILDAGTTLYQWNGAEANKKERTRALEVCKGIRDDRVHSIGVVPVVLMESCSASEADAFWKALGGKSPNGIAPAEPDTAEAESQAAESTQLWRLAEVLSDGGRKKLQITEVVGRPLKRSMLDPDDAFILAAPSEVWIWIGSRAAKVEREKAMVYAQSFLKGKKRPPWTPVTRVVQGAEPTLFTCKFVNWAGVQPVSFNAPGTVSSGRVAHVSDNRSAADVAQGMVADPQSMAAFAAARAAESTKLLPPDGVDGTLRIWRVNAFKKQELPRDLHGLFYAGDTYIVHYSYVVRSREMHLLYHWHGRVASQDEHGTAAILCKEIDDRELAGAATQVRVVQNNEPGHFLALFKGTMVVRDGGISKTGKDSRDADGVALFQVKGLDATAVRAVQVREQCASLNSTDCFVLQRPGQVIVWKGSKSSAEEHARAESTGRAVAARLAAAVKSGDIIVSARPKKEAAPPAAAPPAVGGSDPISVVLEGETPDGAHADKLGVFMPTGSELNGRPTYARENNTALMLWWSGGRWWLGKLAELGQNRGWIKCESEATVAHQVEQNWVVYSSAEKKWKQADALRLAAARAMMLGGECPRNAHADKLGRFVQVGTASSYESFKQPDTPIDALDRPVYAREGRPNLMMWWASGRWWLGKRDELGMSRGWCKVEASSMEPYESTNTWVVYSSSDKKWLDAPGLRCEPPAKPSATPPGAGRDAPPQPPPGVPPGTWEVVVCHEGAEPSTFWEALGGKGWYASERASDAAVPHPPRLFQCSNSSGAFKVEEIFDFSQEDLEQDDVFILDTYVAVYVWVGKQANEVESSKAEETAIQYIQAQAQVDGRSTDCPVMRVKAGNETAPFTAHFVGWSDAKGQEFEDPYEKRKRQLEEEAKNAPPRVAPKPQLRAISRASEGRLPTIPTIQESEEEEEVPVPKRREAPTRVEVLDVQPSQLPPPSLSFLPSGGPSRNSRPTPTKPKPVQSFARPISAADPASTMALDLGRIDRSTAAFGQMDSARRRALAAGKTAEALGVGHEGVFADPETERFRLEEVTTNRTHRPLNPVCRELYLHDDDFKKVFGMSKEEFYSMKLWRQRELKKRMGLF</sequence>
<protein>
    <recommendedName>
        <fullName evidence="6">HP domain-containing protein</fullName>
    </recommendedName>
</protein>
<dbReference type="SMART" id="SM00262">
    <property type="entry name" value="GEL"/>
    <property type="match status" value="6"/>
</dbReference>
<evidence type="ECO:0000256" key="1">
    <source>
        <dbReference type="ARBA" id="ARBA00008418"/>
    </source>
</evidence>
<evidence type="ECO:0000256" key="2">
    <source>
        <dbReference type="ARBA" id="ARBA00022467"/>
    </source>
</evidence>
<dbReference type="CDD" id="cd11291">
    <property type="entry name" value="gelsolin_S6_like"/>
    <property type="match status" value="1"/>
</dbReference>
<evidence type="ECO:0000256" key="4">
    <source>
        <dbReference type="ARBA" id="ARBA00023203"/>
    </source>
</evidence>
<dbReference type="GO" id="GO:0051016">
    <property type="term" value="P:barbed-end actin filament capping"/>
    <property type="evidence" value="ECO:0007669"/>
    <property type="project" value="TreeGrafter"/>
</dbReference>
<dbReference type="CDD" id="cd11290">
    <property type="entry name" value="gelsolin_S1_like"/>
    <property type="match status" value="1"/>
</dbReference>
<keyword evidence="8" id="KW-1185">Reference proteome</keyword>
<feature type="region of interest" description="Disordered" evidence="5">
    <location>
        <begin position="1"/>
        <end position="31"/>
    </location>
</feature>
<keyword evidence="4" id="KW-0009">Actin-binding</keyword>
<comment type="caution">
    <text evidence="7">The sequence shown here is derived from an EMBL/GenBank/DDBJ whole genome shotgun (WGS) entry which is preliminary data.</text>
</comment>
<dbReference type="InterPro" id="IPR029006">
    <property type="entry name" value="ADF-H/Gelsolin-like_dom_sf"/>
</dbReference>
<comment type="similarity">
    <text evidence="1">Belongs to the villin/gelsolin family.</text>
</comment>
<proteinExistence type="inferred from homology"/>
<dbReference type="InterPro" id="IPR036886">
    <property type="entry name" value="Villin_headpiece_dom_sf"/>
</dbReference>
<dbReference type="CDD" id="cd11289">
    <property type="entry name" value="gelsolin_S2_like"/>
    <property type="match status" value="1"/>
</dbReference>
<accession>A0AB34IWZ0</accession>
<dbReference type="GO" id="GO:0015629">
    <property type="term" value="C:actin cytoskeleton"/>
    <property type="evidence" value="ECO:0007669"/>
    <property type="project" value="TreeGrafter"/>
</dbReference>
<dbReference type="SUPFAM" id="SSF47050">
    <property type="entry name" value="VHP, Villin headpiece domain"/>
    <property type="match status" value="1"/>
</dbReference>
<name>A0AB34IWZ0_PRYPA</name>
<evidence type="ECO:0000259" key="6">
    <source>
        <dbReference type="PROSITE" id="PS51089"/>
    </source>
</evidence>
<dbReference type="PANTHER" id="PTHR11977:SF51">
    <property type="entry name" value="PROTEIN FLIGHTLESS-1 HOMOLOG"/>
    <property type="match status" value="1"/>
</dbReference>
<gene>
    <name evidence="7" type="ORF">AB1Y20_007384</name>
</gene>
<evidence type="ECO:0000313" key="7">
    <source>
        <dbReference type="EMBL" id="KAL1507774.1"/>
    </source>
</evidence>
<dbReference type="InterPro" id="IPR007122">
    <property type="entry name" value="Villin/Gelsolin"/>
</dbReference>
<dbReference type="CDD" id="cd11293">
    <property type="entry name" value="gelsolin_S4_like"/>
    <property type="match status" value="1"/>
</dbReference>
<evidence type="ECO:0000256" key="5">
    <source>
        <dbReference type="SAM" id="MobiDB-lite"/>
    </source>
</evidence>
<feature type="compositionally biased region" description="Basic and acidic residues" evidence="5">
    <location>
        <begin position="1105"/>
        <end position="1118"/>
    </location>
</feature>
<dbReference type="InterPro" id="IPR007123">
    <property type="entry name" value="Gelsolin-like_dom"/>
</dbReference>
<dbReference type="InterPro" id="IPR003128">
    <property type="entry name" value="Villin_headpiece"/>
</dbReference>